<dbReference type="RefSeq" id="WP_243553802.1">
    <property type="nucleotide sequence ID" value="NZ_CP094528.1"/>
</dbReference>
<dbReference type="Proteomes" id="UP000832097">
    <property type="component" value="Chromosome"/>
</dbReference>
<protein>
    <submittedName>
        <fullName evidence="2">Uncharacterized protein</fullName>
    </submittedName>
</protein>
<gene>
    <name evidence="2" type="ORF">MTO99_11775</name>
</gene>
<feature type="transmembrane region" description="Helical" evidence="1">
    <location>
        <begin position="18"/>
        <end position="41"/>
    </location>
</feature>
<organism evidence="2 3">
    <name type="scientific">Agromyces larvae</name>
    <dbReference type="NCBI Taxonomy" id="2929802"/>
    <lineage>
        <taxon>Bacteria</taxon>
        <taxon>Bacillati</taxon>
        <taxon>Actinomycetota</taxon>
        <taxon>Actinomycetes</taxon>
        <taxon>Micrococcales</taxon>
        <taxon>Microbacteriaceae</taxon>
        <taxon>Agromyces</taxon>
    </lineage>
</organism>
<sequence length="65" mass="7148">MLALIGMVNDRDTVLMHIGVYCVVVTFSLYLLLILPLVAIIQAIHQNAYFGVDTKWVSSSPGRVA</sequence>
<keyword evidence="1" id="KW-0472">Membrane</keyword>
<keyword evidence="1" id="KW-0812">Transmembrane</keyword>
<proteinExistence type="predicted"/>
<evidence type="ECO:0000313" key="2">
    <source>
        <dbReference type="EMBL" id="UOE42866.1"/>
    </source>
</evidence>
<keyword evidence="1" id="KW-1133">Transmembrane helix</keyword>
<accession>A0ABY4BYV3</accession>
<keyword evidence="3" id="KW-1185">Reference proteome</keyword>
<evidence type="ECO:0000256" key="1">
    <source>
        <dbReference type="SAM" id="Phobius"/>
    </source>
</evidence>
<dbReference type="EMBL" id="CP094528">
    <property type="protein sequence ID" value="UOE42866.1"/>
    <property type="molecule type" value="Genomic_DNA"/>
</dbReference>
<name>A0ABY4BYV3_9MICO</name>
<evidence type="ECO:0000313" key="3">
    <source>
        <dbReference type="Proteomes" id="UP000832097"/>
    </source>
</evidence>
<reference evidence="2 3" key="1">
    <citation type="submission" date="2022-03" db="EMBL/GenBank/DDBJ databases">
        <title>Mucilaginibacter sp. isolated from the gut of Protaetia brevitarsis seulensis larvae.</title>
        <authorList>
            <person name="Won M."/>
            <person name="Kim S.-J."/>
            <person name="Kwon S.-W."/>
        </authorList>
    </citation>
    <scope>NUCLEOTIDE SEQUENCE [LARGE SCALE GENOMIC DNA]</scope>
    <source>
        <strain evidence="2 3">CFWR-12</strain>
    </source>
</reference>